<name>A0A395LNG7_9SPHN</name>
<dbReference type="Proteomes" id="UP000254101">
    <property type="component" value="Unassembled WGS sequence"/>
</dbReference>
<accession>A0A395LNG7</accession>
<dbReference type="CDD" id="cd05233">
    <property type="entry name" value="SDR_c"/>
    <property type="match status" value="1"/>
</dbReference>
<dbReference type="GO" id="GO:0006633">
    <property type="term" value="P:fatty acid biosynthetic process"/>
    <property type="evidence" value="ECO:0007669"/>
    <property type="project" value="TreeGrafter"/>
</dbReference>
<dbReference type="Gene3D" id="3.40.50.720">
    <property type="entry name" value="NAD(P)-binding Rossmann-like Domain"/>
    <property type="match status" value="1"/>
</dbReference>
<dbReference type="PANTHER" id="PTHR42760">
    <property type="entry name" value="SHORT-CHAIN DEHYDROGENASES/REDUCTASES FAMILY MEMBER"/>
    <property type="match status" value="1"/>
</dbReference>
<dbReference type="GO" id="GO:0048038">
    <property type="term" value="F:quinone binding"/>
    <property type="evidence" value="ECO:0007669"/>
    <property type="project" value="TreeGrafter"/>
</dbReference>
<sequence>MANRFEGKKALITGGTSGFGLEAAKVIAAEGGRVAVTGHSDDHLEDARDALPEGSLVLKNDAADPAAAKVLGEEIEGHFGSLDLLWLNAGYGKFQENDANDADFFDAMMNTNVRGPVLQMAQLIGMLNGGGAVLLSSSVAPYLGQAQGAVYAATKAACASLARSWASALADRNIRVNSVCPGPIATNFINRTGMPDEQQEKFKEQVVNQVPLGRMGESREVADVALFLLSDAASYVSAAEYVVDGGMTKR</sequence>
<dbReference type="GO" id="GO:0016616">
    <property type="term" value="F:oxidoreductase activity, acting on the CH-OH group of donors, NAD or NADP as acceptor"/>
    <property type="evidence" value="ECO:0007669"/>
    <property type="project" value="TreeGrafter"/>
</dbReference>
<evidence type="ECO:0000313" key="4">
    <source>
        <dbReference type="Proteomes" id="UP000254101"/>
    </source>
</evidence>
<gene>
    <name evidence="3" type="ORF">DL238_12165</name>
</gene>
<dbReference type="Pfam" id="PF13561">
    <property type="entry name" value="adh_short_C2"/>
    <property type="match status" value="1"/>
</dbReference>
<dbReference type="OrthoDB" id="9803333at2"/>
<dbReference type="AlphaFoldDB" id="A0A395LNG7"/>
<reference evidence="3 4" key="1">
    <citation type="submission" date="2018-07" db="EMBL/GenBank/DDBJ databases">
        <title>Erythrobacter nanhaiensis sp. nov., a novel member of the genus Erythrobacter isolated from the South China Sea.</title>
        <authorList>
            <person name="Chen X."/>
            <person name="Liu J."/>
        </authorList>
    </citation>
    <scope>NUCLEOTIDE SEQUENCE [LARGE SCALE GENOMIC DNA]</scope>
    <source>
        <strain evidence="3 4">S-5</strain>
    </source>
</reference>
<dbReference type="PRINTS" id="PR00081">
    <property type="entry name" value="GDHRDH"/>
</dbReference>
<organism evidence="3 4">
    <name type="scientific">Alteriqipengyuania lutimaris</name>
    <dbReference type="NCBI Taxonomy" id="1538146"/>
    <lineage>
        <taxon>Bacteria</taxon>
        <taxon>Pseudomonadati</taxon>
        <taxon>Pseudomonadota</taxon>
        <taxon>Alphaproteobacteria</taxon>
        <taxon>Sphingomonadales</taxon>
        <taxon>Erythrobacteraceae</taxon>
        <taxon>Alteriqipengyuania</taxon>
    </lineage>
</organism>
<keyword evidence="4" id="KW-1185">Reference proteome</keyword>
<dbReference type="EMBL" id="QRBB01000001">
    <property type="protein sequence ID" value="RDS78285.1"/>
    <property type="molecule type" value="Genomic_DNA"/>
</dbReference>
<dbReference type="InterPro" id="IPR002347">
    <property type="entry name" value="SDR_fam"/>
</dbReference>
<dbReference type="SUPFAM" id="SSF51735">
    <property type="entry name" value="NAD(P)-binding Rossmann-fold domains"/>
    <property type="match status" value="1"/>
</dbReference>
<comment type="caution">
    <text evidence="3">The sequence shown here is derived from an EMBL/GenBank/DDBJ whole genome shotgun (WGS) entry which is preliminary data.</text>
</comment>
<dbReference type="RefSeq" id="WP_115492510.1">
    <property type="nucleotide sequence ID" value="NZ_JACHWW010000001.1"/>
</dbReference>
<dbReference type="FunFam" id="3.40.50.720:FF:000084">
    <property type="entry name" value="Short-chain dehydrogenase reductase"/>
    <property type="match status" value="1"/>
</dbReference>
<dbReference type="PANTHER" id="PTHR42760:SF133">
    <property type="entry name" value="3-OXOACYL-[ACYL-CARRIER-PROTEIN] REDUCTASE"/>
    <property type="match status" value="1"/>
</dbReference>
<evidence type="ECO:0000256" key="1">
    <source>
        <dbReference type="ARBA" id="ARBA00006484"/>
    </source>
</evidence>
<proteinExistence type="inferred from homology"/>
<comment type="similarity">
    <text evidence="1">Belongs to the short-chain dehydrogenases/reductases (SDR) family.</text>
</comment>
<protein>
    <submittedName>
        <fullName evidence="3">SDR family NAD(P)-dependent oxidoreductase</fullName>
    </submittedName>
</protein>
<evidence type="ECO:0000256" key="2">
    <source>
        <dbReference type="ARBA" id="ARBA00023002"/>
    </source>
</evidence>
<evidence type="ECO:0000313" key="3">
    <source>
        <dbReference type="EMBL" id="RDS78285.1"/>
    </source>
</evidence>
<dbReference type="InterPro" id="IPR036291">
    <property type="entry name" value="NAD(P)-bd_dom_sf"/>
</dbReference>
<keyword evidence="2" id="KW-0560">Oxidoreductase</keyword>